<dbReference type="PANTHER" id="PTHR46577:SF1">
    <property type="entry name" value="HTH-TYPE TRANSCRIPTIONAL REGULATORY PROTEIN GABR"/>
    <property type="match status" value="1"/>
</dbReference>
<reference evidence="7 8" key="1">
    <citation type="submission" date="2021-01" db="EMBL/GenBank/DDBJ databases">
        <title>Biogeographic distribution of Paracoccus.</title>
        <authorList>
            <person name="Hollensteiner J."/>
            <person name="Leineberger J."/>
            <person name="Brinkhoff T."/>
            <person name="Daniel R."/>
        </authorList>
    </citation>
    <scope>NUCLEOTIDE SEQUENCE [LARGE SCALE GENOMIC DNA]</scope>
    <source>
        <strain evidence="7 8">KCTC 22803</strain>
    </source>
</reference>
<dbReference type="Pfam" id="PF00155">
    <property type="entry name" value="Aminotran_1_2"/>
    <property type="match status" value="1"/>
</dbReference>
<dbReference type="InterPro" id="IPR004839">
    <property type="entry name" value="Aminotransferase_I/II_large"/>
</dbReference>
<dbReference type="CDD" id="cd07377">
    <property type="entry name" value="WHTH_GntR"/>
    <property type="match status" value="1"/>
</dbReference>
<dbReference type="InterPro" id="IPR051446">
    <property type="entry name" value="HTH_trans_reg/aminotransferase"/>
</dbReference>
<dbReference type="InterPro" id="IPR015424">
    <property type="entry name" value="PyrdxlP-dep_Trfase"/>
</dbReference>
<dbReference type="EMBL" id="CP067136">
    <property type="protein sequence ID" value="WCR07452.1"/>
    <property type="molecule type" value="Genomic_DNA"/>
</dbReference>
<keyword evidence="7" id="KW-0032">Aminotransferase</keyword>
<keyword evidence="3" id="KW-0805">Transcription regulation</keyword>
<dbReference type="InterPro" id="IPR036390">
    <property type="entry name" value="WH_DNA-bd_sf"/>
</dbReference>
<keyword evidence="4" id="KW-0238">DNA-binding</keyword>
<protein>
    <submittedName>
        <fullName evidence="7">PLP-dependent aminotransferase family protein</fullName>
    </submittedName>
</protein>
<keyword evidence="7" id="KW-0808">Transferase</keyword>
<dbReference type="PROSITE" id="PS50949">
    <property type="entry name" value="HTH_GNTR"/>
    <property type="match status" value="1"/>
</dbReference>
<dbReference type="Proteomes" id="UP001219349">
    <property type="component" value="Chromosome"/>
</dbReference>
<accession>A0ABY7SLR9</accession>
<dbReference type="SUPFAM" id="SSF53383">
    <property type="entry name" value="PLP-dependent transferases"/>
    <property type="match status" value="1"/>
</dbReference>
<dbReference type="Gene3D" id="1.10.10.10">
    <property type="entry name" value="Winged helix-like DNA-binding domain superfamily/Winged helix DNA-binding domain"/>
    <property type="match status" value="1"/>
</dbReference>
<keyword evidence="8" id="KW-1185">Reference proteome</keyword>
<proteinExistence type="inferred from homology"/>
<evidence type="ECO:0000313" key="8">
    <source>
        <dbReference type="Proteomes" id="UP001219349"/>
    </source>
</evidence>
<comment type="similarity">
    <text evidence="1">In the C-terminal section; belongs to the class-I pyridoxal-phosphate-dependent aminotransferase family.</text>
</comment>
<organism evidence="7 8">
    <name type="scientific">Paracoccus fistulariae</name>
    <dbReference type="NCBI Taxonomy" id="658446"/>
    <lineage>
        <taxon>Bacteria</taxon>
        <taxon>Pseudomonadati</taxon>
        <taxon>Pseudomonadota</taxon>
        <taxon>Alphaproteobacteria</taxon>
        <taxon>Rhodobacterales</taxon>
        <taxon>Paracoccaceae</taxon>
        <taxon>Paracoccus</taxon>
    </lineage>
</organism>
<keyword evidence="2" id="KW-0663">Pyridoxal phosphate</keyword>
<evidence type="ECO:0000256" key="5">
    <source>
        <dbReference type="ARBA" id="ARBA00023163"/>
    </source>
</evidence>
<dbReference type="GO" id="GO:0008483">
    <property type="term" value="F:transaminase activity"/>
    <property type="evidence" value="ECO:0007669"/>
    <property type="project" value="UniProtKB-KW"/>
</dbReference>
<gene>
    <name evidence="7" type="ORF">JHX87_00930</name>
</gene>
<evidence type="ECO:0000256" key="1">
    <source>
        <dbReference type="ARBA" id="ARBA00005384"/>
    </source>
</evidence>
<evidence type="ECO:0000256" key="3">
    <source>
        <dbReference type="ARBA" id="ARBA00023015"/>
    </source>
</evidence>
<dbReference type="RefSeq" id="WP_271884461.1">
    <property type="nucleotide sequence ID" value="NZ_CP067136.1"/>
</dbReference>
<dbReference type="CDD" id="cd00609">
    <property type="entry name" value="AAT_like"/>
    <property type="match status" value="1"/>
</dbReference>
<dbReference type="InterPro" id="IPR015422">
    <property type="entry name" value="PyrdxlP-dep_Trfase_small"/>
</dbReference>
<dbReference type="SMART" id="SM00345">
    <property type="entry name" value="HTH_GNTR"/>
    <property type="match status" value="1"/>
</dbReference>
<dbReference type="Gene3D" id="3.40.640.10">
    <property type="entry name" value="Type I PLP-dependent aspartate aminotransferase-like (Major domain)"/>
    <property type="match status" value="1"/>
</dbReference>
<dbReference type="InterPro" id="IPR015421">
    <property type="entry name" value="PyrdxlP-dep_Trfase_major"/>
</dbReference>
<dbReference type="InterPro" id="IPR000524">
    <property type="entry name" value="Tscrpt_reg_HTH_GntR"/>
</dbReference>
<dbReference type="Gene3D" id="3.90.1150.10">
    <property type="entry name" value="Aspartate Aminotransferase, domain 1"/>
    <property type="match status" value="1"/>
</dbReference>
<evidence type="ECO:0000259" key="6">
    <source>
        <dbReference type="PROSITE" id="PS50949"/>
    </source>
</evidence>
<feature type="domain" description="HTH gntR-type" evidence="6">
    <location>
        <begin position="13"/>
        <end position="81"/>
    </location>
</feature>
<dbReference type="Pfam" id="PF00392">
    <property type="entry name" value="GntR"/>
    <property type="match status" value="1"/>
</dbReference>
<evidence type="ECO:0000313" key="7">
    <source>
        <dbReference type="EMBL" id="WCR07452.1"/>
    </source>
</evidence>
<evidence type="ECO:0000256" key="2">
    <source>
        <dbReference type="ARBA" id="ARBA00022898"/>
    </source>
</evidence>
<dbReference type="SUPFAM" id="SSF46785">
    <property type="entry name" value="Winged helix' DNA-binding domain"/>
    <property type="match status" value="1"/>
</dbReference>
<evidence type="ECO:0000256" key="4">
    <source>
        <dbReference type="ARBA" id="ARBA00023125"/>
    </source>
</evidence>
<name>A0ABY7SLR9_9RHOB</name>
<dbReference type="PANTHER" id="PTHR46577">
    <property type="entry name" value="HTH-TYPE TRANSCRIPTIONAL REGULATORY PROTEIN GABR"/>
    <property type="match status" value="1"/>
</dbReference>
<sequence length="461" mass="49732">MSHWPLSKEDISRPAYRSLAQGIAAAIDSGSLRPGDRLPPHRDLAWRLGLSVQTVSRAYEELIRADLISGEIGRGSFVKSGPRETVEVPWFRAATDRPPIDLSMMTPVSLPDLPEAWRDSLHRIADRLPESAMLSFRPRQTMSLYGGMAAGWLARCGMVVPAQRILITNGTTPAMIVAMMSVTQPGDEIATESSTCHTIRPAARYLHLRLRGIEGDARGMLPEALIAAAQASAGRMKAVFLLPSGAGPFARIIDRDRRAALAAAAESAGLMILESDPTGPVAPRRPPPLASFAPDRSFYFTGLSKCLSPGLRLGFLAMPERLAERALNRHLSLSWMATPIVAEIASDWIASGTADRLLAAQRSELAIRNRLAQRILGPDCSGHLYGLHRWLPLPETCDESAVLKQALRHEVAVAPGSGFAVIDRSPALRICLGAPKLRELERGLTALAAVLPDSDAGRSTG</sequence>
<keyword evidence="5" id="KW-0804">Transcription</keyword>
<dbReference type="InterPro" id="IPR036388">
    <property type="entry name" value="WH-like_DNA-bd_sf"/>
</dbReference>